<comment type="caution">
    <text evidence="2">The sequence shown here is derived from an EMBL/GenBank/DDBJ whole genome shotgun (WGS) entry which is preliminary data.</text>
</comment>
<evidence type="ECO:0000313" key="3">
    <source>
        <dbReference type="Proteomes" id="UP001221757"/>
    </source>
</evidence>
<accession>A0AAD7GNV2</accession>
<dbReference type="AlphaFoldDB" id="A0AAD7GNV2"/>
<sequence>MVFDPKFPRCFAGQPGEAPRDHLTTATWVMMMAALVGNPLDLARLMPSSYFDADTIPSALDNPPMHIHFSDLIACGVTLDMKVIHADLRRPAIHMTGEYCNIMSQEQSGVGIIARYTCKPDHVHHLQTCLRSELHTLVTVAKGYLRVGDAGAHMTDWGYNSVDALFAIHLAQVPPTQEWCQMAVMDTFRPRCEGNGDIQWSGNWNDPATTRVGFLLTHCGNSAVANSFPHSLLSEWPTPDRIVAGQSACNAVNQGIGFIEAPHNFCSLLHSHDVVMNAYKLANNWGAEFGGIRGWSMSTLAEFVKKASECWIVDSQVNQVPVLPTLRRLLEQGEFSPEWGRKYSAKMITFDQEAKGWVPRAETMCWIQIMLLDTWIAAKMGNVRSDQIPVPRIAGLSRGLPLGQVFVPPPELRPNCSAISILALLAREVAYEEQCMPVAAKRAADEAGDEAAYHGDFVTHPECAARVEGSRQTFSLHVSGPADPNFDPLPTQPAPNNPATKKKTITNSPATNPGSPDSNPNSELCTMPNLDLLNVPPAHLINRLKICGHIKAKARGKELIVTISNRETRKHLSSSYFVSILALKAIASGFPQPGACPEGEKSKAFVVPAEYNDGPAEHLLLSIQAAFIRPKWTLIFVDHNVFITFHLMQASKIFVPQDLEPGSAIWPALWSRSHGPVYNQEPEAALQALDAWRSEVLSNLKPRCTSIFAAMKAHQTVFNGSGAQEATDQLLLAFIHPQMSALDVCRDNEAKLPLVSGERPFRMNNDGHTKYLSSVYSYWRKIVVLDANFLQTAHKVGLFIPNAIIQVNGHAIVPPDLPKLDSSSRDLQSRELVTADVKQDAKKTTLGLYSFRIFVDCVWSAQKVSKGTVPLGRRAKVTVGHSNCKRPLKETIEQTGVCKRQRISVDQKENYRESFTRSGKKIR</sequence>
<feature type="compositionally biased region" description="Polar residues" evidence="1">
    <location>
        <begin position="505"/>
        <end position="523"/>
    </location>
</feature>
<dbReference type="EMBL" id="JARKIE010000028">
    <property type="protein sequence ID" value="KAJ7697852.1"/>
    <property type="molecule type" value="Genomic_DNA"/>
</dbReference>
<dbReference type="Proteomes" id="UP001221757">
    <property type="component" value="Unassembled WGS sequence"/>
</dbReference>
<organism evidence="2 3">
    <name type="scientific">Mycena rosella</name>
    <name type="common">Pink bonnet</name>
    <name type="synonym">Agaricus rosellus</name>
    <dbReference type="NCBI Taxonomy" id="1033263"/>
    <lineage>
        <taxon>Eukaryota</taxon>
        <taxon>Fungi</taxon>
        <taxon>Dikarya</taxon>
        <taxon>Basidiomycota</taxon>
        <taxon>Agaricomycotina</taxon>
        <taxon>Agaricomycetes</taxon>
        <taxon>Agaricomycetidae</taxon>
        <taxon>Agaricales</taxon>
        <taxon>Marasmiineae</taxon>
        <taxon>Mycenaceae</taxon>
        <taxon>Mycena</taxon>
    </lineage>
</organism>
<evidence type="ECO:0000313" key="2">
    <source>
        <dbReference type="EMBL" id="KAJ7697852.1"/>
    </source>
</evidence>
<evidence type="ECO:0000256" key="1">
    <source>
        <dbReference type="SAM" id="MobiDB-lite"/>
    </source>
</evidence>
<gene>
    <name evidence="2" type="ORF">B0H17DRAFT_1130132</name>
</gene>
<proteinExistence type="predicted"/>
<keyword evidence="3" id="KW-1185">Reference proteome</keyword>
<feature type="region of interest" description="Disordered" evidence="1">
    <location>
        <begin position="475"/>
        <end position="523"/>
    </location>
</feature>
<reference evidence="2" key="1">
    <citation type="submission" date="2023-03" db="EMBL/GenBank/DDBJ databases">
        <title>Massive genome expansion in bonnet fungi (Mycena s.s.) driven by repeated elements and novel gene families across ecological guilds.</title>
        <authorList>
            <consortium name="Lawrence Berkeley National Laboratory"/>
            <person name="Harder C.B."/>
            <person name="Miyauchi S."/>
            <person name="Viragh M."/>
            <person name="Kuo A."/>
            <person name="Thoen E."/>
            <person name="Andreopoulos B."/>
            <person name="Lu D."/>
            <person name="Skrede I."/>
            <person name="Drula E."/>
            <person name="Henrissat B."/>
            <person name="Morin E."/>
            <person name="Kohler A."/>
            <person name="Barry K."/>
            <person name="LaButti K."/>
            <person name="Morin E."/>
            <person name="Salamov A."/>
            <person name="Lipzen A."/>
            <person name="Mereny Z."/>
            <person name="Hegedus B."/>
            <person name="Baldrian P."/>
            <person name="Stursova M."/>
            <person name="Weitz H."/>
            <person name="Taylor A."/>
            <person name="Grigoriev I.V."/>
            <person name="Nagy L.G."/>
            <person name="Martin F."/>
            <person name="Kauserud H."/>
        </authorList>
    </citation>
    <scope>NUCLEOTIDE SEQUENCE</scope>
    <source>
        <strain evidence="2">CBHHK067</strain>
    </source>
</reference>
<name>A0AAD7GNV2_MYCRO</name>
<protein>
    <submittedName>
        <fullName evidence="2">Uncharacterized protein</fullName>
    </submittedName>
</protein>